<comment type="caution">
    <text evidence="1">The sequence shown here is derived from an EMBL/GenBank/DDBJ whole genome shotgun (WGS) entry which is preliminary data.</text>
</comment>
<dbReference type="Proteomes" id="UP000586722">
    <property type="component" value="Unassembled WGS sequence"/>
</dbReference>
<dbReference type="EMBL" id="JAABLQ010000001">
    <property type="protein sequence ID" value="NBN78464.1"/>
    <property type="molecule type" value="Genomic_DNA"/>
</dbReference>
<keyword evidence="2" id="KW-1185">Reference proteome</keyword>
<organism evidence="1 2">
    <name type="scientific">Pannonibacter tanglangensis</name>
    <dbReference type="NCBI Taxonomy" id="2750084"/>
    <lineage>
        <taxon>Bacteria</taxon>
        <taxon>Pseudomonadati</taxon>
        <taxon>Pseudomonadota</taxon>
        <taxon>Alphaproteobacteria</taxon>
        <taxon>Hyphomicrobiales</taxon>
        <taxon>Stappiaceae</taxon>
        <taxon>Pannonibacter</taxon>
    </lineage>
</organism>
<reference evidence="2" key="1">
    <citation type="submission" date="2020-01" db="EMBL/GenBank/DDBJ databases">
        <authorList>
            <person name="Fang Y."/>
            <person name="Sun R."/>
            <person name="Nie L."/>
            <person name="He J."/>
            <person name="Hao L."/>
            <person name="Wang L."/>
            <person name="Su S."/>
            <person name="Lv E."/>
            <person name="Zhang Z."/>
            <person name="Xie R."/>
            <person name="Liu H."/>
        </authorList>
    </citation>
    <scope>NUCLEOTIDE SEQUENCE [LARGE SCALE GENOMIC DNA]</scope>
    <source>
        <strain evidence="2">XCT-53</strain>
    </source>
</reference>
<sequence length="189" mass="18980">MEDDSDRGLTADMGRMSAQMQDMTRSAGEFSRLMSTGLKAALVDGKALDSVMRQMVLSLSSRVLGQALKPLDTLVGSMAGGLFGTDGLSSLISGGVTAFADGGVVAQPTFFGHAGGLGLMGEAGAEAILPLARGADGRLGVAMSGSGAGGAGGPVVVNVTTRDAESFRRSEAQVSAMVARAVGRGRRGL</sequence>
<protein>
    <submittedName>
        <fullName evidence="1">Phage tail tape measure protein</fullName>
    </submittedName>
</protein>
<gene>
    <name evidence="1" type="ORF">GWI72_09310</name>
</gene>
<evidence type="ECO:0000313" key="2">
    <source>
        <dbReference type="Proteomes" id="UP000586722"/>
    </source>
</evidence>
<evidence type="ECO:0000313" key="1">
    <source>
        <dbReference type="EMBL" id="NBN78464.1"/>
    </source>
</evidence>
<dbReference type="RefSeq" id="WP_161708461.1">
    <property type="nucleotide sequence ID" value="NZ_JAABLQ010000001.1"/>
</dbReference>
<dbReference type="AlphaFoldDB" id="A0A7X5J8A0"/>
<name>A0A7X5J8A0_9HYPH</name>
<proteinExistence type="predicted"/>
<accession>A0A7X5J8A0</accession>